<sequence>MPCYRCGARQTDPVRGASPWRRGVRSDAQVLICPDCQRAHDLELDTCFSCGSTTLVCRLGEVECRSCGHIRNAGEGGPRRDHRRPSVPAELAAEVEAALSRVLGRS</sequence>
<protein>
    <submittedName>
        <fullName evidence="2">Uncharacterized protein</fullName>
    </submittedName>
</protein>
<evidence type="ECO:0000256" key="1">
    <source>
        <dbReference type="SAM" id="MobiDB-lite"/>
    </source>
</evidence>
<name>A0A7C9MZP7_9ACTN</name>
<evidence type="ECO:0000313" key="2">
    <source>
        <dbReference type="EMBL" id="NAS21469.1"/>
    </source>
</evidence>
<evidence type="ECO:0000313" key="3">
    <source>
        <dbReference type="Proteomes" id="UP000479526"/>
    </source>
</evidence>
<dbReference type="Proteomes" id="UP000479526">
    <property type="component" value="Unassembled WGS sequence"/>
</dbReference>
<comment type="caution">
    <text evidence="2">The sequence shown here is derived from an EMBL/GenBank/DDBJ whole genome shotgun (WGS) entry which is preliminary data.</text>
</comment>
<dbReference type="EMBL" id="WXEW01000002">
    <property type="protein sequence ID" value="NAS21469.1"/>
    <property type="molecule type" value="Genomic_DNA"/>
</dbReference>
<reference evidence="2 3" key="1">
    <citation type="submission" date="2020-01" db="EMBL/GenBank/DDBJ databases">
        <title>Herbidospora sp. NEAU-GS84 nov., a novel actinomycete isolated from soil.</title>
        <authorList>
            <person name="Han L."/>
        </authorList>
    </citation>
    <scope>NUCLEOTIDE SEQUENCE [LARGE SCALE GENOMIC DNA]</scope>
    <source>
        <strain evidence="2 3">NEAU-GS84</strain>
    </source>
</reference>
<proteinExistence type="predicted"/>
<dbReference type="AlphaFoldDB" id="A0A7C9MZP7"/>
<keyword evidence="3" id="KW-1185">Reference proteome</keyword>
<accession>A0A7C9MZP7</accession>
<gene>
    <name evidence="2" type="ORF">GT755_07190</name>
</gene>
<organism evidence="2 3">
    <name type="scientific">Herbidospora solisilvae</name>
    <dbReference type="NCBI Taxonomy" id="2696284"/>
    <lineage>
        <taxon>Bacteria</taxon>
        <taxon>Bacillati</taxon>
        <taxon>Actinomycetota</taxon>
        <taxon>Actinomycetes</taxon>
        <taxon>Streptosporangiales</taxon>
        <taxon>Streptosporangiaceae</taxon>
        <taxon>Herbidospora</taxon>
    </lineage>
</organism>
<feature type="region of interest" description="Disordered" evidence="1">
    <location>
        <begin position="1"/>
        <end position="20"/>
    </location>
</feature>